<keyword evidence="9" id="KW-1185">Reference proteome</keyword>
<evidence type="ECO:0000256" key="4">
    <source>
        <dbReference type="ARBA" id="ARBA00022692"/>
    </source>
</evidence>
<evidence type="ECO:0000313" key="9">
    <source>
        <dbReference type="Proteomes" id="UP001642484"/>
    </source>
</evidence>
<comment type="similarity">
    <text evidence="2">Belongs to the SLC29A/ENT transporter (TC 2.A.57) family.</text>
</comment>
<keyword evidence="4 7" id="KW-0812">Transmembrane</keyword>
<reference evidence="8 9" key="1">
    <citation type="submission" date="2024-02" db="EMBL/GenBank/DDBJ databases">
        <authorList>
            <person name="Chen Y."/>
            <person name="Shah S."/>
            <person name="Dougan E. K."/>
            <person name="Thang M."/>
            <person name="Chan C."/>
        </authorList>
    </citation>
    <scope>NUCLEOTIDE SEQUENCE [LARGE SCALE GENOMIC DNA]</scope>
</reference>
<protein>
    <recommendedName>
        <fullName evidence="10">Solute carrier family 40 protein</fullName>
    </recommendedName>
</protein>
<feature type="transmembrane region" description="Helical" evidence="7">
    <location>
        <begin position="320"/>
        <end position="340"/>
    </location>
</feature>
<feature type="transmembrane region" description="Helical" evidence="7">
    <location>
        <begin position="247"/>
        <end position="268"/>
    </location>
</feature>
<dbReference type="Proteomes" id="UP001642484">
    <property type="component" value="Unassembled WGS sequence"/>
</dbReference>
<comment type="subcellular location">
    <subcellularLocation>
        <location evidence="1">Membrane</location>
        <topology evidence="1">Multi-pass membrane protein</topology>
    </subcellularLocation>
</comment>
<evidence type="ECO:0000256" key="1">
    <source>
        <dbReference type="ARBA" id="ARBA00004141"/>
    </source>
</evidence>
<proteinExistence type="inferred from homology"/>
<feature type="transmembrane region" description="Helical" evidence="7">
    <location>
        <begin position="288"/>
        <end position="308"/>
    </location>
</feature>
<evidence type="ECO:0000256" key="7">
    <source>
        <dbReference type="SAM" id="Phobius"/>
    </source>
</evidence>
<feature type="transmembrane region" description="Helical" evidence="7">
    <location>
        <begin position="47"/>
        <end position="70"/>
    </location>
</feature>
<keyword evidence="3" id="KW-0813">Transport</keyword>
<keyword evidence="6 7" id="KW-0472">Membrane</keyword>
<dbReference type="PANTHER" id="PTHR10332:SF10">
    <property type="entry name" value="EQUILIBRATIVE NUCLEOSIDE TRANSPORTER 4"/>
    <property type="match status" value="1"/>
</dbReference>
<feature type="transmembrane region" description="Helical" evidence="7">
    <location>
        <begin position="355"/>
        <end position="375"/>
    </location>
</feature>
<feature type="transmembrane region" description="Helical" evidence="7">
    <location>
        <begin position="183"/>
        <end position="201"/>
    </location>
</feature>
<organism evidence="8 9">
    <name type="scientific">Durusdinium trenchii</name>
    <dbReference type="NCBI Taxonomy" id="1381693"/>
    <lineage>
        <taxon>Eukaryota</taxon>
        <taxon>Sar</taxon>
        <taxon>Alveolata</taxon>
        <taxon>Dinophyceae</taxon>
        <taxon>Suessiales</taxon>
        <taxon>Symbiodiniaceae</taxon>
        <taxon>Durusdinium</taxon>
    </lineage>
</organism>
<evidence type="ECO:0000256" key="5">
    <source>
        <dbReference type="ARBA" id="ARBA00022989"/>
    </source>
</evidence>
<evidence type="ECO:0000256" key="6">
    <source>
        <dbReference type="ARBA" id="ARBA00023136"/>
    </source>
</evidence>
<evidence type="ECO:0000256" key="3">
    <source>
        <dbReference type="ARBA" id="ARBA00022448"/>
    </source>
</evidence>
<dbReference type="InterPro" id="IPR002259">
    <property type="entry name" value="Eqnu_transpt"/>
</dbReference>
<accession>A0ABP0L8W4</accession>
<evidence type="ECO:0000313" key="8">
    <source>
        <dbReference type="EMBL" id="CAK9035044.1"/>
    </source>
</evidence>
<feature type="transmembrane region" description="Helical" evidence="7">
    <location>
        <begin position="82"/>
        <end position="102"/>
    </location>
</feature>
<gene>
    <name evidence="8" type="ORF">CCMP2556_LOCUS19752</name>
</gene>
<sequence length="557" mass="60837">MLMMSLIEDGRSSKTDISFFVLGAATTITWDSIYMSVSYFQQFLGKQVLSVLSLCFSLPLFLAMLGCLCLKRQLPVHLMALLVRLCIAYMLGFSLLILLAGFCDIDMPVYLLCSLVGLCGISSGLMQSMVASVSGLFSQFSLQCGASGAALKGTGGAILVPMAVQISFLPAALAGLATVNMSLMLVFVLSTAILSCSLAALRTLSRSSTWALASEHIGAASGCLEECRNPVDNTLGRAPSFSRERLLLVKWCAVGQVFSLTLTTFLLALSPHVPPCESTESAIFWERYLATVLVATHTVANFLGRITVSGQWCRRPAPVGVLVFVVLIRLLFIPCILGYTHGHLHWLLPEDPRNLSIIVAYGLMSFTGGLAAMLLSQKAQSLCGHDHRTAQRLKLLQLQLLRNSGQYSRRKVRHNDVFEFHMAQKIPACSLSSDLEASFEASQVSDAMQRSCNIFLAASDCDWMHGVFCHEHLLQVRCPLLYRLAQERAHGAPAGEGEDNLDSLLQAVNDDSPGKVPRNPPPGWVASELASYCCWIPVDLPHMILHHFVLFLYSENT</sequence>
<evidence type="ECO:0008006" key="10">
    <source>
        <dbReference type="Google" id="ProtNLM"/>
    </source>
</evidence>
<keyword evidence="5 7" id="KW-1133">Transmembrane helix</keyword>
<comment type="caution">
    <text evidence="8">The sequence shown here is derived from an EMBL/GenBank/DDBJ whole genome shotgun (WGS) entry which is preliminary data.</text>
</comment>
<name>A0ABP0L8W4_9DINO</name>
<dbReference type="PANTHER" id="PTHR10332">
    <property type="entry name" value="EQUILIBRATIVE NUCLEOSIDE TRANSPORTER"/>
    <property type="match status" value="1"/>
</dbReference>
<feature type="transmembrane region" description="Helical" evidence="7">
    <location>
        <begin position="20"/>
        <end position="41"/>
    </location>
</feature>
<feature type="transmembrane region" description="Helical" evidence="7">
    <location>
        <begin position="108"/>
        <end position="137"/>
    </location>
</feature>
<dbReference type="EMBL" id="CAXAMN010011336">
    <property type="protein sequence ID" value="CAK9035044.1"/>
    <property type="molecule type" value="Genomic_DNA"/>
</dbReference>
<evidence type="ECO:0000256" key="2">
    <source>
        <dbReference type="ARBA" id="ARBA00007965"/>
    </source>
</evidence>
<feature type="non-terminal residue" evidence="8">
    <location>
        <position position="557"/>
    </location>
</feature>